<comment type="function">
    <text evidence="6">Transcriptional repressor that regulates multiple aspects of plant growth and development.</text>
</comment>
<feature type="compositionally biased region" description="Pro residues" evidence="7">
    <location>
        <begin position="92"/>
        <end position="117"/>
    </location>
</feature>
<dbReference type="Proteomes" id="UP001189122">
    <property type="component" value="Unassembled WGS sequence"/>
</dbReference>
<proteinExistence type="predicted"/>
<dbReference type="NCBIfam" id="TIGR01568">
    <property type="entry name" value="A_thal_3678"/>
    <property type="match status" value="1"/>
</dbReference>
<feature type="region of interest" description="Disordered" evidence="7">
    <location>
        <begin position="1"/>
        <end position="190"/>
    </location>
</feature>
<organism evidence="9">
    <name type="scientific">Spirodela intermedia</name>
    <name type="common">Intermediate duckweed</name>
    <dbReference type="NCBI Taxonomy" id="51605"/>
    <lineage>
        <taxon>Eukaryota</taxon>
        <taxon>Viridiplantae</taxon>
        <taxon>Streptophyta</taxon>
        <taxon>Embryophyta</taxon>
        <taxon>Tracheophyta</taxon>
        <taxon>Spermatophyta</taxon>
        <taxon>Magnoliopsida</taxon>
        <taxon>Liliopsida</taxon>
        <taxon>Araceae</taxon>
        <taxon>Lemnoideae</taxon>
        <taxon>Spirodela</taxon>
    </lineage>
</organism>
<dbReference type="PANTHER" id="PTHR33057:SF82">
    <property type="entry name" value="TRANSCRIPTION REPRESSOR OFP5"/>
    <property type="match status" value="1"/>
</dbReference>
<feature type="compositionally biased region" description="Basic residues" evidence="7">
    <location>
        <begin position="170"/>
        <end position="180"/>
    </location>
</feature>
<reference evidence="9 10" key="1">
    <citation type="submission" date="2019-12" db="EMBL/GenBank/DDBJ databases">
        <authorList>
            <person name="Scholz U."/>
            <person name="Mascher M."/>
            <person name="Fiebig A."/>
        </authorList>
    </citation>
    <scope>NUCLEOTIDE SEQUENCE</scope>
</reference>
<keyword evidence="5 6" id="KW-0539">Nucleus</keyword>
<evidence type="ECO:0000313" key="9">
    <source>
        <dbReference type="EMBL" id="CAA2621439.1"/>
    </source>
</evidence>
<feature type="compositionally biased region" description="Pro residues" evidence="7">
    <location>
        <begin position="126"/>
        <end position="142"/>
    </location>
</feature>
<feature type="compositionally biased region" description="Low complexity" evidence="7">
    <location>
        <begin position="79"/>
        <end position="91"/>
    </location>
</feature>
<dbReference type="InterPro" id="IPR006458">
    <property type="entry name" value="Ovate_C"/>
</dbReference>
<evidence type="ECO:0000256" key="1">
    <source>
        <dbReference type="ARBA" id="ARBA00004123"/>
    </source>
</evidence>
<evidence type="ECO:0000313" key="10">
    <source>
        <dbReference type="Proteomes" id="UP001189122"/>
    </source>
</evidence>
<keyword evidence="10" id="KW-1185">Reference proteome</keyword>
<dbReference type="GO" id="GO:0045892">
    <property type="term" value="P:negative regulation of DNA-templated transcription"/>
    <property type="evidence" value="ECO:0007669"/>
    <property type="project" value="UniProtKB-UniRule"/>
</dbReference>
<feature type="compositionally biased region" description="Basic and acidic residues" evidence="7">
    <location>
        <begin position="159"/>
        <end position="169"/>
    </location>
</feature>
<keyword evidence="3 6" id="KW-0805">Transcription regulation</keyword>
<evidence type="ECO:0000256" key="4">
    <source>
        <dbReference type="ARBA" id="ARBA00023163"/>
    </source>
</evidence>
<feature type="compositionally biased region" description="Basic residues" evidence="7">
    <location>
        <begin position="16"/>
        <end position="32"/>
    </location>
</feature>
<evidence type="ECO:0000259" key="8">
    <source>
        <dbReference type="PROSITE" id="PS51754"/>
    </source>
</evidence>
<evidence type="ECO:0000256" key="2">
    <source>
        <dbReference type="ARBA" id="ARBA00022491"/>
    </source>
</evidence>
<accession>A0A7I8IUB9</accession>
<evidence type="ECO:0000256" key="3">
    <source>
        <dbReference type="ARBA" id="ARBA00023015"/>
    </source>
</evidence>
<feature type="compositionally biased region" description="Low complexity" evidence="7">
    <location>
        <begin position="143"/>
        <end position="156"/>
    </location>
</feature>
<dbReference type="InterPro" id="IPR038933">
    <property type="entry name" value="Ovate"/>
</dbReference>
<dbReference type="Pfam" id="PF04844">
    <property type="entry name" value="Ovate"/>
    <property type="match status" value="1"/>
</dbReference>
<dbReference type="PANTHER" id="PTHR33057">
    <property type="entry name" value="TRANSCRIPTION REPRESSOR OFP7-RELATED"/>
    <property type="match status" value="1"/>
</dbReference>
<comment type="subcellular location">
    <subcellularLocation>
        <location evidence="1 6">Nucleus</location>
    </subcellularLocation>
</comment>
<dbReference type="GO" id="GO:0005634">
    <property type="term" value="C:nucleus"/>
    <property type="evidence" value="ECO:0007669"/>
    <property type="project" value="UniProtKB-SubCell"/>
</dbReference>
<dbReference type="EMBL" id="CACRZD030000006">
    <property type="protein sequence ID" value="CAA6661140.1"/>
    <property type="molecule type" value="Genomic_DNA"/>
</dbReference>
<gene>
    <name evidence="9" type="ORF">SI7747_06007538</name>
</gene>
<evidence type="ECO:0000256" key="7">
    <source>
        <dbReference type="SAM" id="MobiDB-lite"/>
    </source>
</evidence>
<name>A0A7I8IUB9_SPIIN</name>
<keyword evidence="2 6" id="KW-0678">Repressor</keyword>
<dbReference type="AlphaFoldDB" id="A0A7I8IUB9"/>
<keyword evidence="4 6" id="KW-0804">Transcription</keyword>
<evidence type="ECO:0000256" key="5">
    <source>
        <dbReference type="ARBA" id="ARBA00023242"/>
    </source>
</evidence>
<dbReference type="EMBL" id="LR743593">
    <property type="protein sequence ID" value="CAA2621439.1"/>
    <property type="molecule type" value="Genomic_DNA"/>
</dbReference>
<evidence type="ECO:0000256" key="6">
    <source>
        <dbReference type="RuleBase" id="RU367028"/>
    </source>
</evidence>
<dbReference type="PROSITE" id="PS51754">
    <property type="entry name" value="OVATE"/>
    <property type="match status" value="1"/>
</dbReference>
<feature type="domain" description="OVATE" evidence="8">
    <location>
        <begin position="230"/>
        <end position="289"/>
    </location>
</feature>
<sequence>MKTIIGEEEEEEARERARRLKRERRLRHHRGRSSCSAGWSCSERGHTPGPIRRRAPTGSAGRPAPSPPSPSWRRRRSDTTPAARPRRTPSPAGFPSPSAPPIGEPPPPPGRWPPPPLAASSAEPRLLPPPLRRRPPPAPPPGRSWLHSGSSSRSSRTQPEPERRAEMKWVRRRKQKQKQKQKQEEEDSSCPAVSLSFGCFRCRGSPSSSRRSPARTISGRRGGGAWGFAVVKRSRDPQRDFRESMVEMIERNGMGRAEELEGLLACYLALNADEYHDVIVRVFRQLWLEMDPSPPPSR</sequence>
<protein>
    <recommendedName>
        <fullName evidence="6">Transcription repressor</fullName>
    </recommendedName>
    <alternativeName>
        <fullName evidence="6">Ovate family protein</fullName>
    </alternativeName>
</protein>
<feature type="compositionally biased region" description="Acidic residues" evidence="7">
    <location>
        <begin position="1"/>
        <end position="12"/>
    </location>
</feature>